<name>B9S0Q3_RICCO</name>
<dbReference type="InParanoid" id="B9S0Q3"/>
<reference evidence="2" key="1">
    <citation type="journal article" date="2010" name="Nat. Biotechnol.">
        <title>Draft genome sequence of the oilseed species Ricinus communis.</title>
        <authorList>
            <person name="Chan A.P."/>
            <person name="Crabtree J."/>
            <person name="Zhao Q."/>
            <person name="Lorenzi H."/>
            <person name="Orvis J."/>
            <person name="Puiu D."/>
            <person name="Melake-Berhan A."/>
            <person name="Jones K.M."/>
            <person name="Redman J."/>
            <person name="Chen G."/>
            <person name="Cahoon E.B."/>
            <person name="Gedil M."/>
            <person name="Stanke M."/>
            <person name="Haas B.J."/>
            <person name="Wortman J.R."/>
            <person name="Fraser-Liggett C.M."/>
            <person name="Ravel J."/>
            <person name="Rabinowicz P.D."/>
        </authorList>
    </citation>
    <scope>NUCLEOTIDE SEQUENCE [LARGE SCALE GENOMIC DNA]</scope>
    <source>
        <strain evidence="2">cv. Hale</strain>
    </source>
</reference>
<protein>
    <submittedName>
        <fullName evidence="1">Uncharacterized protein</fullName>
    </submittedName>
</protein>
<dbReference type="AlphaFoldDB" id="B9S0Q3"/>
<evidence type="ECO:0000313" key="1">
    <source>
        <dbReference type="EMBL" id="EEF42821.1"/>
    </source>
</evidence>
<sequence>MVEAFAYIDCQFLMESSIYRGWYFGNHVRDWSAALATCLVLAPLFCNVLGARRLEGDALDVAWTRQFYKEAVVKG</sequence>
<proteinExistence type="predicted"/>
<dbReference type="EMBL" id="EQ973838">
    <property type="protein sequence ID" value="EEF42821.1"/>
    <property type="molecule type" value="Genomic_DNA"/>
</dbReference>
<organism evidence="1 2">
    <name type="scientific">Ricinus communis</name>
    <name type="common">Castor bean</name>
    <dbReference type="NCBI Taxonomy" id="3988"/>
    <lineage>
        <taxon>Eukaryota</taxon>
        <taxon>Viridiplantae</taxon>
        <taxon>Streptophyta</taxon>
        <taxon>Embryophyta</taxon>
        <taxon>Tracheophyta</taxon>
        <taxon>Spermatophyta</taxon>
        <taxon>Magnoliopsida</taxon>
        <taxon>eudicotyledons</taxon>
        <taxon>Gunneridae</taxon>
        <taxon>Pentapetalae</taxon>
        <taxon>rosids</taxon>
        <taxon>fabids</taxon>
        <taxon>Malpighiales</taxon>
        <taxon>Euphorbiaceae</taxon>
        <taxon>Acalyphoideae</taxon>
        <taxon>Acalypheae</taxon>
        <taxon>Ricinus</taxon>
    </lineage>
</organism>
<keyword evidence="2" id="KW-1185">Reference proteome</keyword>
<accession>B9S0Q3</accession>
<dbReference type="Proteomes" id="UP000008311">
    <property type="component" value="Unassembled WGS sequence"/>
</dbReference>
<evidence type="ECO:0000313" key="2">
    <source>
        <dbReference type="Proteomes" id="UP000008311"/>
    </source>
</evidence>
<gene>
    <name evidence="1" type="ORF">RCOM_1694510</name>
</gene>